<evidence type="ECO:0000256" key="1">
    <source>
        <dbReference type="SAM" id="Phobius"/>
    </source>
</evidence>
<evidence type="ECO:0000313" key="2">
    <source>
        <dbReference type="EMBL" id="OGK22819.1"/>
    </source>
</evidence>
<dbReference type="EMBL" id="MFZM01000032">
    <property type="protein sequence ID" value="OGK22819.1"/>
    <property type="molecule type" value="Genomic_DNA"/>
</dbReference>
<feature type="transmembrane region" description="Helical" evidence="1">
    <location>
        <begin position="193"/>
        <end position="210"/>
    </location>
</feature>
<evidence type="ECO:0000313" key="3">
    <source>
        <dbReference type="Proteomes" id="UP000177159"/>
    </source>
</evidence>
<keyword evidence="1" id="KW-1133">Transmembrane helix</keyword>
<protein>
    <submittedName>
        <fullName evidence="2">Uncharacterized protein</fullName>
    </submittedName>
</protein>
<comment type="caution">
    <text evidence="2">The sequence shown here is derived from an EMBL/GenBank/DDBJ whole genome shotgun (WGS) entry which is preliminary data.</text>
</comment>
<keyword evidence="1" id="KW-0472">Membrane</keyword>
<accession>A0A1F7GUT1</accession>
<feature type="transmembrane region" description="Helical" evidence="1">
    <location>
        <begin position="36"/>
        <end position="59"/>
    </location>
</feature>
<dbReference type="AlphaFoldDB" id="A0A1F7GUT1"/>
<gene>
    <name evidence="2" type="ORF">A3C24_04340</name>
</gene>
<keyword evidence="1" id="KW-0812">Transmembrane</keyword>
<sequence>MKNLDILIIFIKIFGIFIFTGFGFNLLFLPKKLKELSFFLSPIIGLILIIVSSGILSFGRVSLNIGSYVIVLISILLFFYALIFGVSMRIFLKHAISFSLIIGLTLFLFPFNNVDISNFQGFEFFREHTVIDTHTFNRTFLQNFMEIGLASPAIFMSIILRENIQTILQVLPGVYLTFFFLSVFFPAKILLKRNTKAYIILGFLYLLMWYQNFSTPLILFLTFVFFIFGLTYEHISSEAKVPLNLLLPTEYEVMMGLSLSAIASVFPYGFKVVAFSLVFLAIYMIMKKASSNLNRGKDINLFFAMCIKIIFITVLLNPVIIGLVLR</sequence>
<dbReference type="Proteomes" id="UP000177159">
    <property type="component" value="Unassembled WGS sequence"/>
</dbReference>
<reference evidence="2 3" key="1">
    <citation type="journal article" date="2016" name="Nat. Commun.">
        <title>Thousands of microbial genomes shed light on interconnected biogeochemical processes in an aquifer system.</title>
        <authorList>
            <person name="Anantharaman K."/>
            <person name="Brown C.T."/>
            <person name="Hug L.A."/>
            <person name="Sharon I."/>
            <person name="Castelle C.J."/>
            <person name="Probst A.J."/>
            <person name="Thomas B.C."/>
            <person name="Singh A."/>
            <person name="Wilkins M.J."/>
            <person name="Karaoz U."/>
            <person name="Brodie E.L."/>
            <person name="Williams K.H."/>
            <person name="Hubbard S.S."/>
            <person name="Banfield J.F."/>
        </authorList>
    </citation>
    <scope>NUCLEOTIDE SEQUENCE [LARGE SCALE GENOMIC DNA]</scope>
</reference>
<feature type="transmembrane region" description="Helical" evidence="1">
    <location>
        <begin position="140"/>
        <end position="160"/>
    </location>
</feature>
<name>A0A1F7GUT1_9BACT</name>
<feature type="transmembrane region" description="Helical" evidence="1">
    <location>
        <begin position="167"/>
        <end position="187"/>
    </location>
</feature>
<feature type="transmembrane region" description="Helical" evidence="1">
    <location>
        <begin position="255"/>
        <end position="280"/>
    </location>
</feature>
<feature type="transmembrane region" description="Helical" evidence="1">
    <location>
        <begin position="301"/>
        <end position="325"/>
    </location>
</feature>
<feature type="transmembrane region" description="Helical" evidence="1">
    <location>
        <begin position="65"/>
        <end position="83"/>
    </location>
</feature>
<organism evidence="2 3">
    <name type="scientific">Candidatus Roizmanbacteria bacterium RIFCSPHIGHO2_02_FULL_37_24</name>
    <dbReference type="NCBI Taxonomy" id="1802037"/>
    <lineage>
        <taxon>Bacteria</taxon>
        <taxon>Candidatus Roizmaniibacteriota</taxon>
    </lineage>
</organism>
<feature type="transmembrane region" description="Helical" evidence="1">
    <location>
        <begin position="90"/>
        <end position="109"/>
    </location>
</feature>
<feature type="transmembrane region" description="Helical" evidence="1">
    <location>
        <begin position="6"/>
        <end position="29"/>
    </location>
</feature>
<proteinExistence type="predicted"/>